<organism evidence="15 16">
    <name type="scientific">Veillonella criceti</name>
    <dbReference type="NCBI Taxonomy" id="103891"/>
    <lineage>
        <taxon>Bacteria</taxon>
        <taxon>Bacillati</taxon>
        <taxon>Bacillota</taxon>
        <taxon>Negativicutes</taxon>
        <taxon>Veillonellales</taxon>
        <taxon>Veillonellaceae</taxon>
        <taxon>Veillonella</taxon>
    </lineage>
</organism>
<dbReference type="GO" id="GO:0000725">
    <property type="term" value="P:recombinational repair"/>
    <property type="evidence" value="ECO:0007669"/>
    <property type="project" value="TreeGrafter"/>
</dbReference>
<dbReference type="InterPro" id="IPR000212">
    <property type="entry name" value="DNA_helicase_UvrD/REP"/>
</dbReference>
<evidence type="ECO:0000256" key="5">
    <source>
        <dbReference type="ARBA" id="ARBA00022839"/>
    </source>
</evidence>
<dbReference type="Pfam" id="PF13361">
    <property type="entry name" value="UvrD_C"/>
    <property type="match status" value="1"/>
</dbReference>
<evidence type="ECO:0000256" key="7">
    <source>
        <dbReference type="ARBA" id="ARBA00023125"/>
    </source>
</evidence>
<keyword evidence="4 12" id="KW-0347">Helicase</keyword>
<evidence type="ECO:0000256" key="3">
    <source>
        <dbReference type="ARBA" id="ARBA00022801"/>
    </source>
</evidence>
<dbReference type="InterPro" id="IPR027417">
    <property type="entry name" value="P-loop_NTPase"/>
</dbReference>
<evidence type="ECO:0000256" key="8">
    <source>
        <dbReference type="ARBA" id="ARBA00023235"/>
    </source>
</evidence>
<evidence type="ECO:0000313" key="16">
    <source>
        <dbReference type="Proteomes" id="UP000255367"/>
    </source>
</evidence>
<dbReference type="GO" id="GO:0016887">
    <property type="term" value="F:ATP hydrolysis activity"/>
    <property type="evidence" value="ECO:0007669"/>
    <property type="project" value="RHEA"/>
</dbReference>
<evidence type="ECO:0000259" key="13">
    <source>
        <dbReference type="PROSITE" id="PS51198"/>
    </source>
</evidence>
<dbReference type="EMBL" id="UHIO01000001">
    <property type="protein sequence ID" value="SUP43777.1"/>
    <property type="molecule type" value="Genomic_DNA"/>
</dbReference>
<evidence type="ECO:0000256" key="11">
    <source>
        <dbReference type="ARBA" id="ARBA00048988"/>
    </source>
</evidence>
<dbReference type="RefSeq" id="WP_115310485.1">
    <property type="nucleotide sequence ID" value="NZ_UHIO01000001.1"/>
</dbReference>
<dbReference type="GO" id="GO:0004527">
    <property type="term" value="F:exonuclease activity"/>
    <property type="evidence" value="ECO:0007669"/>
    <property type="project" value="UniProtKB-KW"/>
</dbReference>
<dbReference type="PANTHER" id="PTHR11070">
    <property type="entry name" value="UVRD / RECB / PCRA DNA HELICASE FAMILY MEMBER"/>
    <property type="match status" value="1"/>
</dbReference>
<evidence type="ECO:0000259" key="14">
    <source>
        <dbReference type="PROSITE" id="PS51217"/>
    </source>
</evidence>
<dbReference type="SUPFAM" id="SSF52540">
    <property type="entry name" value="P-loop containing nucleoside triphosphate hydrolases"/>
    <property type="match status" value="1"/>
</dbReference>
<dbReference type="PROSITE" id="PS51198">
    <property type="entry name" value="UVRD_HELICASE_ATP_BIND"/>
    <property type="match status" value="1"/>
</dbReference>
<keyword evidence="2 12" id="KW-0547">Nucleotide-binding</keyword>
<keyword evidence="8" id="KW-0413">Isomerase</keyword>
<dbReference type="Gene3D" id="3.30.420.10">
    <property type="entry name" value="Ribonuclease H-like superfamily/Ribonuclease H"/>
    <property type="match status" value="1"/>
</dbReference>
<dbReference type="GO" id="GO:0043138">
    <property type="term" value="F:3'-5' DNA helicase activity"/>
    <property type="evidence" value="ECO:0007669"/>
    <property type="project" value="UniProtKB-EC"/>
</dbReference>
<evidence type="ECO:0000256" key="1">
    <source>
        <dbReference type="ARBA" id="ARBA00009922"/>
    </source>
</evidence>
<dbReference type="OrthoDB" id="9810135at2"/>
<dbReference type="SMART" id="SM00479">
    <property type="entry name" value="EXOIII"/>
    <property type="match status" value="1"/>
</dbReference>
<dbReference type="InterPro" id="IPR014016">
    <property type="entry name" value="UvrD-like_ATP-bd"/>
</dbReference>
<dbReference type="GO" id="GO:0003677">
    <property type="term" value="F:DNA binding"/>
    <property type="evidence" value="ECO:0007669"/>
    <property type="project" value="UniProtKB-KW"/>
</dbReference>
<dbReference type="CDD" id="cd06127">
    <property type="entry name" value="DEDDh"/>
    <property type="match status" value="1"/>
</dbReference>
<dbReference type="InterPro" id="IPR013986">
    <property type="entry name" value="DExx_box_DNA_helicase_dom_sf"/>
</dbReference>
<keyword evidence="16" id="KW-1185">Reference proteome</keyword>
<protein>
    <recommendedName>
        <fullName evidence="10">DNA 3'-5' helicase</fullName>
        <ecNumber evidence="10">5.6.2.4</ecNumber>
    </recommendedName>
</protein>
<keyword evidence="5" id="KW-0269">Exonuclease</keyword>
<evidence type="ECO:0000256" key="2">
    <source>
        <dbReference type="ARBA" id="ARBA00022741"/>
    </source>
</evidence>
<dbReference type="SUPFAM" id="SSF53098">
    <property type="entry name" value="Ribonuclease H-like"/>
    <property type="match status" value="1"/>
</dbReference>
<comment type="catalytic activity">
    <reaction evidence="9">
        <text>Couples ATP hydrolysis with the unwinding of duplex DNA by translocating in the 3'-5' direction.</text>
        <dbReference type="EC" id="5.6.2.4"/>
    </reaction>
</comment>
<comment type="similarity">
    <text evidence="1">Belongs to the helicase family. UvrD subfamily.</text>
</comment>
<dbReference type="PROSITE" id="PS51217">
    <property type="entry name" value="UVRD_HELICASE_CTER"/>
    <property type="match status" value="1"/>
</dbReference>
<dbReference type="PANTHER" id="PTHR11070:SF2">
    <property type="entry name" value="ATP-DEPENDENT DNA HELICASE SRS2"/>
    <property type="match status" value="1"/>
</dbReference>
<reference evidence="15 16" key="1">
    <citation type="submission" date="2018-06" db="EMBL/GenBank/DDBJ databases">
        <authorList>
            <consortium name="Pathogen Informatics"/>
            <person name="Doyle S."/>
        </authorList>
    </citation>
    <scope>NUCLEOTIDE SEQUENCE [LARGE SCALE GENOMIC DNA]</scope>
    <source>
        <strain evidence="15 16">NCTC12020</strain>
    </source>
</reference>
<sequence>MEQLNEAQQRVVTTLDKNILLLASAGTGKTNTLAHRVAHILRSGAAKGDEILCMTFTNKACREMKDRILTMAGSVAKAVEVSTFHSFCYKVLQEESKRNDTLYMDMSIYDEVDCQELLAPWLPIGMREPVFMNLISHVKEYRSLWGYYTDEPSEDYRMTVDRLFIDERETMERFFNGLTMSTLADFREIGYETLVAYEEALANVHGVDFTDLITQVHRLFQDETIRERWRSRYAYISVDEMQDTSDLEAEVMKLLWQGNHILLCGDYFQTIYEWRGSNPERLLADYKREFNPEVIVFYENYRANRQLFNASFAVLKRMFPRLIDEFYEKTPFAATNEEGEPIIVHKSPTEWKEGAYIFDTIQTLPKNASIGVLVRGNKQAQYLSGLFSRCNDNLPPAEQRQFMIIDEYKFFRRQEIKDVMAYFKLLLNPHDAISAKRIIKRYVKGIGEARIQQIESEAVRTMGLRLTDFLDMQIFESEPYDGLLKGLAAGNIIVYDVESTGTDTTKDEIIQIAAFKLNPDGSEGEVFERFIRPSKSVGDSELVHGFSDVYLAEHGEEATTVLAEFKEFTNNAIIVGHNVNYDISIFTSELHRHNLGDPQFAGVYDTLDIYRRFYPRLANHKLGFLSETFPIHYTPTHNAMDDIRATARLLLYAIKENIEPTADQRRALISNFKNAFATMASQMATLRRKIATDKPSELLAYIMNDMGVLVHYNERKEHERVEYIRDLYRLMVDLEGQDKHLAGREYLQRMLEQAALTAGEPDQRLKNSERIPIITVHQAKGSEFDYVFLAGLRDGVFPSFLALKEGKLSEERRLFYVAITRAKQRLFISYATTNERGKPCKASEFLQYLPNDVVWE</sequence>
<name>A0A380NL60_9FIRM</name>
<dbReference type="EC" id="5.6.2.4" evidence="10"/>
<dbReference type="Gene3D" id="3.40.50.300">
    <property type="entry name" value="P-loop containing nucleotide triphosphate hydrolases"/>
    <property type="match status" value="2"/>
</dbReference>
<evidence type="ECO:0000256" key="9">
    <source>
        <dbReference type="ARBA" id="ARBA00034617"/>
    </source>
</evidence>
<dbReference type="FunFam" id="3.30.420.10:FF:000045">
    <property type="entry name" value="3'-5' exonuclease DinG"/>
    <property type="match status" value="1"/>
</dbReference>
<dbReference type="GO" id="GO:0033202">
    <property type="term" value="C:DNA helicase complex"/>
    <property type="evidence" value="ECO:0007669"/>
    <property type="project" value="TreeGrafter"/>
</dbReference>
<keyword evidence="6 12" id="KW-0067">ATP-binding</keyword>
<dbReference type="Pfam" id="PF00929">
    <property type="entry name" value="RNase_T"/>
    <property type="match status" value="1"/>
</dbReference>
<dbReference type="AlphaFoldDB" id="A0A380NL60"/>
<evidence type="ECO:0000256" key="10">
    <source>
        <dbReference type="ARBA" id="ARBA00034808"/>
    </source>
</evidence>
<dbReference type="GO" id="GO:0005829">
    <property type="term" value="C:cytosol"/>
    <property type="evidence" value="ECO:0007669"/>
    <property type="project" value="TreeGrafter"/>
</dbReference>
<dbReference type="InterPro" id="IPR013520">
    <property type="entry name" value="Ribonucl_H"/>
</dbReference>
<dbReference type="CDD" id="cd17932">
    <property type="entry name" value="DEXQc_UvrD"/>
    <property type="match status" value="1"/>
</dbReference>
<dbReference type="InterPro" id="IPR014017">
    <property type="entry name" value="DNA_helicase_UvrD-like_C"/>
</dbReference>
<evidence type="ECO:0000256" key="6">
    <source>
        <dbReference type="ARBA" id="ARBA00022840"/>
    </source>
</evidence>
<comment type="catalytic activity">
    <reaction evidence="11">
        <text>ATP + H2O = ADP + phosphate + H(+)</text>
        <dbReference type="Rhea" id="RHEA:13065"/>
        <dbReference type="ChEBI" id="CHEBI:15377"/>
        <dbReference type="ChEBI" id="CHEBI:15378"/>
        <dbReference type="ChEBI" id="CHEBI:30616"/>
        <dbReference type="ChEBI" id="CHEBI:43474"/>
        <dbReference type="ChEBI" id="CHEBI:456216"/>
        <dbReference type="EC" id="5.6.2.4"/>
    </reaction>
</comment>
<feature type="binding site" evidence="12">
    <location>
        <begin position="23"/>
        <end position="30"/>
    </location>
    <ligand>
        <name>ATP</name>
        <dbReference type="ChEBI" id="CHEBI:30616"/>
    </ligand>
</feature>
<dbReference type="Proteomes" id="UP000255367">
    <property type="component" value="Unassembled WGS sequence"/>
</dbReference>
<accession>A0A380NL60</accession>
<proteinExistence type="inferred from homology"/>
<keyword evidence="7" id="KW-0238">DNA-binding</keyword>
<keyword evidence="3 12" id="KW-0378">Hydrolase</keyword>
<keyword evidence="5" id="KW-0540">Nuclease</keyword>
<gene>
    <name evidence="15" type="primary">pcrA_2</name>
    <name evidence="15" type="ORF">NCTC12020_01333</name>
</gene>
<dbReference type="Gene3D" id="1.10.486.10">
    <property type="entry name" value="PCRA, domain 4"/>
    <property type="match status" value="2"/>
</dbReference>
<evidence type="ECO:0000256" key="4">
    <source>
        <dbReference type="ARBA" id="ARBA00022806"/>
    </source>
</evidence>
<dbReference type="InterPro" id="IPR036397">
    <property type="entry name" value="RNaseH_sf"/>
</dbReference>
<evidence type="ECO:0000256" key="12">
    <source>
        <dbReference type="PROSITE-ProRule" id="PRU00560"/>
    </source>
</evidence>
<dbReference type="Pfam" id="PF00580">
    <property type="entry name" value="UvrD-helicase"/>
    <property type="match status" value="1"/>
</dbReference>
<feature type="domain" description="UvrD-like helicase ATP-binding" evidence="13">
    <location>
        <begin position="2"/>
        <end position="304"/>
    </location>
</feature>
<dbReference type="InterPro" id="IPR012337">
    <property type="entry name" value="RNaseH-like_sf"/>
</dbReference>
<dbReference type="Gene3D" id="1.10.10.160">
    <property type="match status" value="1"/>
</dbReference>
<evidence type="ECO:0000313" key="15">
    <source>
        <dbReference type="EMBL" id="SUP43777.1"/>
    </source>
</evidence>
<dbReference type="GO" id="GO:0005524">
    <property type="term" value="F:ATP binding"/>
    <property type="evidence" value="ECO:0007669"/>
    <property type="project" value="UniProtKB-UniRule"/>
</dbReference>
<feature type="domain" description="UvrD-like helicase C-terminal" evidence="14">
    <location>
        <begin position="310"/>
        <end position="781"/>
    </location>
</feature>
<dbReference type="Gene3D" id="3.30.160.800">
    <property type="match status" value="1"/>
</dbReference>